<dbReference type="EMBL" id="CAJNOO010000011">
    <property type="protein sequence ID" value="CAF0739122.1"/>
    <property type="molecule type" value="Genomic_DNA"/>
</dbReference>
<keyword evidence="8" id="KW-1185">Reference proteome</keyword>
<dbReference type="EMBL" id="CAJOBE010003066">
    <property type="protein sequence ID" value="CAF3859533.1"/>
    <property type="molecule type" value="Genomic_DNA"/>
</dbReference>
<dbReference type="Proteomes" id="UP000663823">
    <property type="component" value="Unassembled WGS sequence"/>
</dbReference>
<evidence type="ECO:0000313" key="3">
    <source>
        <dbReference type="EMBL" id="CAF0798531.1"/>
    </source>
</evidence>
<proteinExistence type="predicted"/>
<name>A0A813SP39_9BILA</name>
<organism evidence="3 9">
    <name type="scientific">Rotaria sordida</name>
    <dbReference type="NCBI Taxonomy" id="392033"/>
    <lineage>
        <taxon>Eukaryota</taxon>
        <taxon>Metazoa</taxon>
        <taxon>Spiralia</taxon>
        <taxon>Gnathifera</taxon>
        <taxon>Rotifera</taxon>
        <taxon>Eurotatoria</taxon>
        <taxon>Bdelloidea</taxon>
        <taxon>Philodinida</taxon>
        <taxon>Philodinidae</taxon>
        <taxon>Rotaria</taxon>
    </lineage>
</organism>
<dbReference type="OrthoDB" id="9979689at2759"/>
<comment type="caution">
    <text evidence="3">The sequence shown here is derived from an EMBL/GenBank/DDBJ whole genome shotgun (WGS) entry which is preliminary data.</text>
</comment>
<reference evidence="3" key="1">
    <citation type="submission" date="2021-02" db="EMBL/GenBank/DDBJ databases">
        <authorList>
            <person name="Nowell W R."/>
        </authorList>
    </citation>
    <scope>NUCLEOTIDE SEQUENCE</scope>
</reference>
<feature type="transmembrane region" description="Helical" evidence="1">
    <location>
        <begin position="95"/>
        <end position="117"/>
    </location>
</feature>
<evidence type="ECO:0000313" key="9">
    <source>
        <dbReference type="Proteomes" id="UP000663889"/>
    </source>
</evidence>
<accession>A0A813SP39</accession>
<sequence>MNTSISSASRRAMLPSNAVSPLIDSDSSFINNSFVREPSTLSANDVGFQKVLEQDGGVQEETLYQIEIENENLLRSSHRSELASKNACLTRRWQTALVSSLVIVALAAGIGGLAYWIKIPKVITQPYLLYGESCYMNSRSCDETRMLWCPAGTCICTGNYYWNATSQNCSCGSSQMWTDFTCQSYGYYGDPCNPVPCQATLTCMKVVNQTYTTGQNVCVCDNTTYLQTTGANQGNCTSRLSYNQTCLTTTDCKDWLGLSCTSVSSSLLCQCSSTSYWNGSICVQNALGGEPCSGTIPCDTTRGLTCVSSICVCDQYSYWDNVTTYWCQTKKTYAISCQYDFQCNTTVNLTCPSVSTGCNCYATSYAHICDCASNTFWDGQRCIDRHSFNGTCPGQYACTANLVCYLGHCICPGNMVWNTPTPNVCDCSTGTTWNTTTNTCT</sequence>
<dbReference type="EMBL" id="CAJOAX010003434">
    <property type="protein sequence ID" value="CAF3854163.1"/>
    <property type="molecule type" value="Genomic_DNA"/>
</dbReference>
<keyword evidence="1" id="KW-1133">Transmembrane helix</keyword>
<protein>
    <submittedName>
        <fullName evidence="3">Uncharacterized protein</fullName>
    </submittedName>
</protein>
<keyword evidence="1" id="KW-0812">Transmembrane</keyword>
<gene>
    <name evidence="7" type="ORF">FNK824_LOCUS18392</name>
    <name evidence="4" type="ORF">JXQ802_LOCUS6494</name>
    <name evidence="6" type="ORF">OTI717_LOCUS21336</name>
    <name evidence="5" type="ORF">PYM288_LOCUS8682</name>
    <name evidence="2" type="ORF">RFH988_LOCUS623</name>
    <name evidence="3" type="ORF">SEV965_LOCUS506</name>
</gene>
<evidence type="ECO:0000313" key="6">
    <source>
        <dbReference type="EMBL" id="CAF3854163.1"/>
    </source>
</evidence>
<evidence type="ECO:0000313" key="2">
    <source>
        <dbReference type="EMBL" id="CAF0739122.1"/>
    </source>
</evidence>
<keyword evidence="1" id="KW-0472">Membrane</keyword>
<dbReference type="Proteomes" id="UP000663889">
    <property type="component" value="Unassembled WGS sequence"/>
</dbReference>
<evidence type="ECO:0000313" key="4">
    <source>
        <dbReference type="EMBL" id="CAF0847078.1"/>
    </source>
</evidence>
<dbReference type="Proteomes" id="UP000663882">
    <property type="component" value="Unassembled WGS sequence"/>
</dbReference>
<evidence type="ECO:0000313" key="7">
    <source>
        <dbReference type="EMBL" id="CAF3859533.1"/>
    </source>
</evidence>
<dbReference type="AlphaFoldDB" id="A0A813SP39"/>
<dbReference type="Proteomes" id="UP000663854">
    <property type="component" value="Unassembled WGS sequence"/>
</dbReference>
<dbReference type="Proteomes" id="UP000663874">
    <property type="component" value="Unassembled WGS sequence"/>
</dbReference>
<dbReference type="Proteomes" id="UP000663870">
    <property type="component" value="Unassembled WGS sequence"/>
</dbReference>
<evidence type="ECO:0000313" key="5">
    <source>
        <dbReference type="EMBL" id="CAF0883981.1"/>
    </source>
</evidence>
<evidence type="ECO:0000256" key="1">
    <source>
        <dbReference type="SAM" id="Phobius"/>
    </source>
</evidence>
<evidence type="ECO:0000313" key="8">
    <source>
        <dbReference type="Proteomes" id="UP000663870"/>
    </source>
</evidence>
<dbReference type="EMBL" id="CAJNOL010000103">
    <property type="protein sequence ID" value="CAF0847078.1"/>
    <property type="molecule type" value="Genomic_DNA"/>
</dbReference>
<dbReference type="EMBL" id="CAJNOH010000119">
    <property type="protein sequence ID" value="CAF0883981.1"/>
    <property type="molecule type" value="Genomic_DNA"/>
</dbReference>
<dbReference type="EMBL" id="CAJNOU010000008">
    <property type="protein sequence ID" value="CAF0798531.1"/>
    <property type="molecule type" value="Genomic_DNA"/>
</dbReference>